<reference evidence="1" key="2">
    <citation type="journal article" date="2015" name="Data Brief">
        <title>Shoot transcriptome of the giant reed, Arundo donax.</title>
        <authorList>
            <person name="Barrero R.A."/>
            <person name="Guerrero F.D."/>
            <person name="Moolhuijzen P."/>
            <person name="Goolsby J.A."/>
            <person name="Tidwell J."/>
            <person name="Bellgard S.E."/>
            <person name="Bellgard M.I."/>
        </authorList>
    </citation>
    <scope>NUCLEOTIDE SEQUENCE</scope>
    <source>
        <tissue evidence="1">Shoot tissue taken approximately 20 cm above the soil surface</tissue>
    </source>
</reference>
<dbReference type="EMBL" id="GBRH01212255">
    <property type="protein sequence ID" value="JAD85640.1"/>
    <property type="molecule type" value="Transcribed_RNA"/>
</dbReference>
<accession>A0A0A9DJ35</accession>
<proteinExistence type="predicted"/>
<dbReference type="AlphaFoldDB" id="A0A0A9DJ35"/>
<name>A0A0A9DJ35_ARUDO</name>
<organism evidence="1">
    <name type="scientific">Arundo donax</name>
    <name type="common">Giant reed</name>
    <name type="synonym">Donax arundinaceus</name>
    <dbReference type="NCBI Taxonomy" id="35708"/>
    <lineage>
        <taxon>Eukaryota</taxon>
        <taxon>Viridiplantae</taxon>
        <taxon>Streptophyta</taxon>
        <taxon>Embryophyta</taxon>
        <taxon>Tracheophyta</taxon>
        <taxon>Spermatophyta</taxon>
        <taxon>Magnoliopsida</taxon>
        <taxon>Liliopsida</taxon>
        <taxon>Poales</taxon>
        <taxon>Poaceae</taxon>
        <taxon>PACMAD clade</taxon>
        <taxon>Arundinoideae</taxon>
        <taxon>Arundineae</taxon>
        <taxon>Arundo</taxon>
    </lineage>
</organism>
<reference evidence="1" key="1">
    <citation type="submission" date="2014-09" db="EMBL/GenBank/DDBJ databases">
        <authorList>
            <person name="Magalhaes I.L.F."/>
            <person name="Oliveira U."/>
            <person name="Santos F.R."/>
            <person name="Vidigal T.H.D.A."/>
            <person name="Brescovit A.D."/>
            <person name="Santos A.J."/>
        </authorList>
    </citation>
    <scope>NUCLEOTIDE SEQUENCE</scope>
    <source>
        <tissue evidence="1">Shoot tissue taken approximately 20 cm above the soil surface</tissue>
    </source>
</reference>
<evidence type="ECO:0000313" key="1">
    <source>
        <dbReference type="EMBL" id="JAD85640.1"/>
    </source>
</evidence>
<sequence>MLMLHLIVSFLVPIDMKFLVYAATCVKALLNHLFFWLLSNLVVRVVISPEDVAVTFPNDLHCS</sequence>
<protein>
    <submittedName>
        <fullName evidence="1">Uncharacterized protein</fullName>
    </submittedName>
</protein>